<protein>
    <submittedName>
        <fullName evidence="1">Uncharacterized protein</fullName>
    </submittedName>
</protein>
<proteinExistence type="predicted"/>
<dbReference type="RefSeq" id="WP_116238811.1">
    <property type="nucleotide sequence ID" value="NZ_BJML01000015.1"/>
</dbReference>
<dbReference type="InterPro" id="IPR046179">
    <property type="entry name" value="DUF6188"/>
</dbReference>
<dbReference type="Proteomes" id="UP000319525">
    <property type="component" value="Unassembled WGS sequence"/>
</dbReference>
<organism evidence="1 2">
    <name type="scientific">Microbacterium testaceum</name>
    <name type="common">Aureobacterium testaceum</name>
    <name type="synonym">Brevibacterium testaceum</name>
    <dbReference type="NCBI Taxonomy" id="2033"/>
    <lineage>
        <taxon>Bacteria</taxon>
        <taxon>Bacillati</taxon>
        <taxon>Actinomycetota</taxon>
        <taxon>Actinomycetes</taxon>
        <taxon>Micrococcales</taxon>
        <taxon>Microbacteriaceae</taxon>
        <taxon>Microbacterium</taxon>
    </lineage>
</organism>
<reference evidence="1 2" key="1">
    <citation type="submission" date="2019-06" db="EMBL/GenBank/DDBJ databases">
        <title>Whole genome shotgun sequence of Microbacterium testaceum NBRC 12675.</title>
        <authorList>
            <person name="Hosoyama A."/>
            <person name="Uohara A."/>
            <person name="Ohji S."/>
            <person name="Ichikawa N."/>
        </authorList>
    </citation>
    <scope>NUCLEOTIDE SEQUENCE [LARGE SCALE GENOMIC DNA]</scope>
    <source>
        <strain evidence="1 2">NBRC 12675</strain>
    </source>
</reference>
<evidence type="ECO:0000313" key="2">
    <source>
        <dbReference type="Proteomes" id="UP000319525"/>
    </source>
</evidence>
<name>A0A4Y3QQS8_MICTE</name>
<dbReference type="Pfam" id="PF19686">
    <property type="entry name" value="DUF6188"/>
    <property type="match status" value="1"/>
</dbReference>
<gene>
    <name evidence="1" type="ORF">MTE01_32240</name>
</gene>
<dbReference type="OrthoDB" id="4763778at2"/>
<dbReference type="EMBL" id="BJML01000015">
    <property type="protein sequence ID" value="GEB47279.1"/>
    <property type="molecule type" value="Genomic_DNA"/>
</dbReference>
<sequence>MYGIPADETFDFFEGRRLDAVTFGRYKVSLFFDEGVGLDVEGPLAVTVPGGDERSAEDSRALAAPLLDLLALTVTAVRVDAPSSLALTFENGTIVRAIDDLGPYECFDVHHGERIWIM</sequence>
<evidence type="ECO:0000313" key="1">
    <source>
        <dbReference type="EMBL" id="GEB47279.1"/>
    </source>
</evidence>
<accession>A0A4Y3QQS8</accession>
<dbReference type="AlphaFoldDB" id="A0A4Y3QQS8"/>
<comment type="caution">
    <text evidence="1">The sequence shown here is derived from an EMBL/GenBank/DDBJ whole genome shotgun (WGS) entry which is preliminary data.</text>
</comment>
<dbReference type="GeneID" id="57145896"/>